<sequence>MDGPQTAVDKIRRFSEKRQKAERTYDEQPISPAALQVYNQKLDDTLRELQDQVRRQEDDLRTLRAANAVDLSKIDTSPWARVSEVRRAKNAYDSLLKADANLPKPESSLPPLLAVEETSHLVKESKAYVSMTAARLSTNRERLNIEEANFRSAQVIRDGLQNRIKDIRTEKTSKSKKTPSQLARDFIGDQELKKDEIDMSIEDLKKTLHDFVDNTLAPMLAAEDLGGPTVGDVEDISDAVLERGYTSHGKPKKPKATETSHDNTQRRIDELLPRQNDGRENERPHSTNKREAAAAEMHDLLDKLFEAGASYIDLPSESAASRFLVRVKVAQFHPRDARRLRMIDFGRSLND</sequence>
<comment type="similarity">
    <text evidence="3">Belongs to the CENP-K/MCM22 family.</text>
</comment>
<dbReference type="EMBL" id="VCAU01000050">
    <property type="protein sequence ID" value="KAF9888212.1"/>
    <property type="molecule type" value="Genomic_DNA"/>
</dbReference>
<reference evidence="10" key="2">
    <citation type="submission" date="2020-02" db="EMBL/GenBank/DDBJ databases">
        <authorList>
            <person name="Gilchrist C.L.M."/>
            <person name="Chooi Y.-H."/>
        </authorList>
    </citation>
    <scope>NUCLEOTIDE SEQUENCE</scope>
    <source>
        <strain evidence="10">MST-FP2251</strain>
    </source>
</reference>
<evidence type="ECO:0000256" key="5">
    <source>
        <dbReference type="ARBA" id="ARBA00023054"/>
    </source>
</evidence>
<feature type="compositionally biased region" description="Basic and acidic residues" evidence="9">
    <location>
        <begin position="9"/>
        <end position="26"/>
    </location>
</feature>
<evidence type="ECO:0000256" key="2">
    <source>
        <dbReference type="ARBA" id="ARBA00004584"/>
    </source>
</evidence>
<organism evidence="10 11">
    <name type="scientific">Aspergillus nanangensis</name>
    <dbReference type="NCBI Taxonomy" id="2582783"/>
    <lineage>
        <taxon>Eukaryota</taxon>
        <taxon>Fungi</taxon>
        <taxon>Dikarya</taxon>
        <taxon>Ascomycota</taxon>
        <taxon>Pezizomycotina</taxon>
        <taxon>Eurotiomycetes</taxon>
        <taxon>Eurotiomycetidae</taxon>
        <taxon>Eurotiales</taxon>
        <taxon>Aspergillaceae</taxon>
        <taxon>Aspergillus</taxon>
        <taxon>Aspergillus subgen. Circumdati</taxon>
    </lineage>
</organism>
<dbReference type="GO" id="GO:0000775">
    <property type="term" value="C:chromosome, centromeric region"/>
    <property type="evidence" value="ECO:0007669"/>
    <property type="project" value="UniProtKB-SubCell"/>
</dbReference>
<evidence type="ECO:0000313" key="10">
    <source>
        <dbReference type="EMBL" id="KAF9888212.1"/>
    </source>
</evidence>
<comment type="caution">
    <text evidence="10">The sequence shown here is derived from an EMBL/GenBank/DDBJ whole genome shotgun (WGS) entry which is preliminary data.</text>
</comment>
<evidence type="ECO:0000256" key="3">
    <source>
        <dbReference type="ARBA" id="ARBA00005795"/>
    </source>
</evidence>
<evidence type="ECO:0000256" key="7">
    <source>
        <dbReference type="ARBA" id="ARBA00023328"/>
    </source>
</evidence>
<evidence type="ECO:0000256" key="1">
    <source>
        <dbReference type="ARBA" id="ARBA00004123"/>
    </source>
</evidence>
<keyword evidence="11" id="KW-1185">Reference proteome</keyword>
<comment type="subcellular location">
    <subcellularLocation>
        <location evidence="2">Chromosome</location>
        <location evidence="2">Centromere</location>
    </subcellularLocation>
    <subcellularLocation>
        <location evidence="1">Nucleus</location>
    </subcellularLocation>
</comment>
<dbReference type="GO" id="GO:0005634">
    <property type="term" value="C:nucleus"/>
    <property type="evidence" value="ECO:0007669"/>
    <property type="project" value="UniProtKB-SubCell"/>
</dbReference>
<evidence type="ECO:0000256" key="6">
    <source>
        <dbReference type="ARBA" id="ARBA00023242"/>
    </source>
</evidence>
<keyword evidence="4" id="KW-0158">Chromosome</keyword>
<gene>
    <name evidence="10" type="ORF">FE257_009207</name>
</gene>
<dbReference type="PANTHER" id="PTHR14401">
    <property type="entry name" value="CENTROMERE PROTEIN K"/>
    <property type="match status" value="1"/>
</dbReference>
<protein>
    <submittedName>
        <fullName evidence="10">Uncharacterized protein</fullName>
    </submittedName>
</protein>
<evidence type="ECO:0000256" key="8">
    <source>
        <dbReference type="SAM" id="Coils"/>
    </source>
</evidence>
<dbReference type="PANTHER" id="PTHR14401:SF6">
    <property type="entry name" value="CENTROMERE PROTEIN K"/>
    <property type="match status" value="1"/>
</dbReference>
<evidence type="ECO:0000313" key="11">
    <source>
        <dbReference type="Proteomes" id="UP001194746"/>
    </source>
</evidence>
<dbReference type="Proteomes" id="UP001194746">
    <property type="component" value="Unassembled WGS sequence"/>
</dbReference>
<accession>A0AAD4CMB9</accession>
<name>A0AAD4CMB9_ASPNN</name>
<evidence type="ECO:0000256" key="9">
    <source>
        <dbReference type="SAM" id="MobiDB-lite"/>
    </source>
</evidence>
<dbReference type="InterPro" id="IPR020993">
    <property type="entry name" value="Centromere_CenpK"/>
</dbReference>
<feature type="region of interest" description="Disordered" evidence="9">
    <location>
        <begin position="243"/>
        <end position="292"/>
    </location>
</feature>
<proteinExistence type="inferred from homology"/>
<dbReference type="GO" id="GO:0051382">
    <property type="term" value="P:kinetochore assembly"/>
    <property type="evidence" value="ECO:0007669"/>
    <property type="project" value="InterPro"/>
</dbReference>
<feature type="coiled-coil region" evidence="8">
    <location>
        <begin position="35"/>
        <end position="66"/>
    </location>
</feature>
<evidence type="ECO:0000256" key="4">
    <source>
        <dbReference type="ARBA" id="ARBA00022454"/>
    </source>
</evidence>
<dbReference type="GO" id="GO:0000070">
    <property type="term" value="P:mitotic sister chromatid segregation"/>
    <property type="evidence" value="ECO:0007669"/>
    <property type="project" value="TreeGrafter"/>
</dbReference>
<dbReference type="AlphaFoldDB" id="A0AAD4CMB9"/>
<reference evidence="10" key="1">
    <citation type="journal article" date="2019" name="Beilstein J. Org. Chem.">
        <title>Nanangenines: drimane sesquiterpenoids as the dominant metabolite cohort of a novel Australian fungus, Aspergillus nanangensis.</title>
        <authorList>
            <person name="Lacey H.J."/>
            <person name="Gilchrist C.L.M."/>
            <person name="Crombie A."/>
            <person name="Kalaitzis J.A."/>
            <person name="Vuong D."/>
            <person name="Rutledge P.J."/>
            <person name="Turner P."/>
            <person name="Pitt J.I."/>
            <person name="Lacey E."/>
            <person name="Chooi Y.H."/>
            <person name="Piggott A.M."/>
        </authorList>
    </citation>
    <scope>NUCLEOTIDE SEQUENCE</scope>
    <source>
        <strain evidence="10">MST-FP2251</strain>
    </source>
</reference>
<feature type="compositionally biased region" description="Basic and acidic residues" evidence="9">
    <location>
        <begin position="255"/>
        <end position="292"/>
    </location>
</feature>
<keyword evidence="5 8" id="KW-0175">Coiled coil</keyword>
<keyword evidence="6" id="KW-0539">Nucleus</keyword>
<keyword evidence="7" id="KW-0137">Centromere</keyword>
<feature type="region of interest" description="Disordered" evidence="9">
    <location>
        <begin position="1"/>
        <end position="30"/>
    </location>
</feature>